<dbReference type="Proteomes" id="UP001599542">
    <property type="component" value="Unassembled WGS sequence"/>
</dbReference>
<evidence type="ECO:0000313" key="3">
    <source>
        <dbReference type="Proteomes" id="UP001599542"/>
    </source>
</evidence>
<keyword evidence="3" id="KW-1185">Reference proteome</keyword>
<organism evidence="2 3">
    <name type="scientific">Kitasatospora phosalacinea</name>
    <dbReference type="NCBI Taxonomy" id="2065"/>
    <lineage>
        <taxon>Bacteria</taxon>
        <taxon>Bacillati</taxon>
        <taxon>Actinomycetota</taxon>
        <taxon>Actinomycetes</taxon>
        <taxon>Kitasatosporales</taxon>
        <taxon>Streptomycetaceae</taxon>
        <taxon>Kitasatospora</taxon>
    </lineage>
</organism>
<name>A0ABW6GLC9_9ACTN</name>
<feature type="domain" description="MOSC" evidence="1">
    <location>
        <begin position="115"/>
        <end position="281"/>
    </location>
</feature>
<dbReference type="Pfam" id="PF03473">
    <property type="entry name" value="MOSC"/>
    <property type="match status" value="1"/>
</dbReference>
<dbReference type="PROSITE" id="PS51340">
    <property type="entry name" value="MOSC"/>
    <property type="match status" value="1"/>
</dbReference>
<dbReference type="RefSeq" id="WP_380327392.1">
    <property type="nucleotide sequence ID" value="NZ_JBHYPW010000039.1"/>
</dbReference>
<protein>
    <submittedName>
        <fullName evidence="2">MOSC domain-containing protein</fullName>
    </submittedName>
</protein>
<dbReference type="InterPro" id="IPR011037">
    <property type="entry name" value="Pyrv_Knase-like_insert_dom_sf"/>
</dbReference>
<dbReference type="InterPro" id="IPR005303">
    <property type="entry name" value="MOCOS_middle"/>
</dbReference>
<accession>A0ABW6GLC9</accession>
<dbReference type="SUPFAM" id="SSF141673">
    <property type="entry name" value="MOSC N-terminal domain-like"/>
    <property type="match status" value="1"/>
</dbReference>
<dbReference type="Pfam" id="PF03476">
    <property type="entry name" value="MOSC_N"/>
    <property type="match status" value="1"/>
</dbReference>
<comment type="caution">
    <text evidence="2">The sequence shown here is derived from an EMBL/GenBank/DDBJ whole genome shotgun (WGS) entry which is preliminary data.</text>
</comment>
<dbReference type="InterPro" id="IPR005302">
    <property type="entry name" value="MoCF_Sase_C"/>
</dbReference>
<evidence type="ECO:0000259" key="1">
    <source>
        <dbReference type="PROSITE" id="PS51340"/>
    </source>
</evidence>
<reference evidence="2 3" key="1">
    <citation type="submission" date="2024-09" db="EMBL/GenBank/DDBJ databases">
        <title>The Natural Products Discovery Center: Release of the First 8490 Sequenced Strains for Exploring Actinobacteria Biosynthetic Diversity.</title>
        <authorList>
            <person name="Kalkreuter E."/>
            <person name="Kautsar S.A."/>
            <person name="Yang D."/>
            <person name="Bader C.D."/>
            <person name="Teijaro C.N."/>
            <person name="Fluegel L."/>
            <person name="Davis C.M."/>
            <person name="Simpson J.R."/>
            <person name="Lauterbach L."/>
            <person name="Steele A.D."/>
            <person name="Gui C."/>
            <person name="Meng S."/>
            <person name="Li G."/>
            <person name="Viehrig K."/>
            <person name="Ye F."/>
            <person name="Su P."/>
            <person name="Kiefer A.F."/>
            <person name="Nichols A."/>
            <person name="Cepeda A.J."/>
            <person name="Yan W."/>
            <person name="Fan B."/>
            <person name="Jiang Y."/>
            <person name="Adhikari A."/>
            <person name="Zheng C.-J."/>
            <person name="Schuster L."/>
            <person name="Cowan T.M."/>
            <person name="Smanski M.J."/>
            <person name="Chevrette M.G."/>
            <person name="De Carvalho L.P.S."/>
            <person name="Shen B."/>
        </authorList>
    </citation>
    <scope>NUCLEOTIDE SEQUENCE [LARGE SCALE GENOMIC DNA]</scope>
    <source>
        <strain evidence="2 3">NPDC058753</strain>
    </source>
</reference>
<dbReference type="SUPFAM" id="SSF50800">
    <property type="entry name" value="PK beta-barrel domain-like"/>
    <property type="match status" value="1"/>
</dbReference>
<proteinExistence type="predicted"/>
<dbReference type="PANTHER" id="PTHR14237">
    <property type="entry name" value="MOLYBDOPTERIN COFACTOR SULFURASE MOSC"/>
    <property type="match status" value="1"/>
</dbReference>
<dbReference type="EMBL" id="JBHYPX010000029">
    <property type="protein sequence ID" value="MFE1353511.1"/>
    <property type="molecule type" value="Genomic_DNA"/>
</dbReference>
<evidence type="ECO:0000313" key="2">
    <source>
        <dbReference type="EMBL" id="MFE1353511.1"/>
    </source>
</evidence>
<dbReference type="PANTHER" id="PTHR14237:SF19">
    <property type="entry name" value="MITOCHONDRIAL AMIDOXIME REDUCING COMPONENT 1"/>
    <property type="match status" value="1"/>
</dbReference>
<sequence>MFRLTALHTYPLKSAAGTSPPSAEVEPWGLAGDRRWMLADAAGRAVTQRQDPTLARYRAAPHPDGSLTVTDPAGRSIHVPVPRVAEGAPAALADVFGTRFPAALADSPAQRWFAERLGDVRLLHLDAPATSRPVDYDQGTRHASTTMVDGYPLLLTTTASLDALNRHLTADTPAAPAVPMDRFRPNLVISGTTPWAEDTWRTIRIGPVLLRRAESCGRCAMVNIDQTAGERRGPEPLRTLARHHRTGKKLVFGATFVPDRPVDTVEHSIGTLRLGDTIDVIDAADV</sequence>
<gene>
    <name evidence="2" type="ORF">ACFW6T_16140</name>
</gene>